<evidence type="ECO:0000313" key="4">
    <source>
        <dbReference type="EMBL" id="KAF3204827.1"/>
    </source>
</evidence>
<dbReference type="InterPro" id="IPR027417">
    <property type="entry name" value="P-loop_NTPase"/>
</dbReference>
<comment type="caution">
    <text evidence="4">The sequence shown here is derived from an EMBL/GenBank/DDBJ whole genome shotgun (WGS) entry which is preliminary data.</text>
</comment>
<dbReference type="PROSITE" id="PS00675">
    <property type="entry name" value="SIGMA54_INTERACT_1"/>
    <property type="match status" value="1"/>
</dbReference>
<organism evidence="4 5">
    <name type="scientific">Orbilia oligospora</name>
    <name type="common">Nematode-trapping fungus</name>
    <name type="synonym">Arthrobotrys oligospora</name>
    <dbReference type="NCBI Taxonomy" id="2813651"/>
    <lineage>
        <taxon>Eukaryota</taxon>
        <taxon>Fungi</taxon>
        <taxon>Dikarya</taxon>
        <taxon>Ascomycota</taxon>
        <taxon>Pezizomycotina</taxon>
        <taxon>Orbiliomycetes</taxon>
        <taxon>Orbiliales</taxon>
        <taxon>Orbiliaceae</taxon>
        <taxon>Orbilia</taxon>
    </lineage>
</organism>
<proteinExistence type="inferred from homology"/>
<keyword evidence="2" id="KW-0472">Membrane</keyword>
<dbReference type="Pfam" id="PF00735">
    <property type="entry name" value="Septin"/>
    <property type="match status" value="1"/>
</dbReference>
<reference evidence="4 5" key="1">
    <citation type="submission" date="2019-06" db="EMBL/GenBank/DDBJ databases">
        <authorList>
            <person name="Palmer J.M."/>
        </authorList>
    </citation>
    <scope>NUCLEOTIDE SEQUENCE [LARGE SCALE GENOMIC DNA]</scope>
    <source>
        <strain evidence="4 5">TWF191</strain>
    </source>
</reference>
<evidence type="ECO:0000256" key="2">
    <source>
        <dbReference type="SAM" id="Phobius"/>
    </source>
</evidence>
<keyword evidence="1" id="KW-0342">GTP-binding</keyword>
<protein>
    <recommendedName>
        <fullName evidence="3">Septin-type G domain-containing protein</fullName>
    </recommendedName>
</protein>
<dbReference type="GO" id="GO:0005525">
    <property type="term" value="F:GTP binding"/>
    <property type="evidence" value="ECO:0007669"/>
    <property type="project" value="UniProtKB-KW"/>
</dbReference>
<feature type="transmembrane region" description="Helical" evidence="2">
    <location>
        <begin position="296"/>
        <end position="319"/>
    </location>
</feature>
<keyword evidence="1" id="KW-0547">Nucleotide-binding</keyword>
<evidence type="ECO:0000313" key="5">
    <source>
        <dbReference type="Proteomes" id="UP000483672"/>
    </source>
</evidence>
<dbReference type="Gene3D" id="3.40.50.300">
    <property type="entry name" value="P-loop containing nucleotide triphosphate hydrolases"/>
    <property type="match status" value="1"/>
</dbReference>
<evidence type="ECO:0000256" key="1">
    <source>
        <dbReference type="RuleBase" id="RU004560"/>
    </source>
</evidence>
<sequence>MSSSKKNLGESTVLPKRYILVAGETGAGKSTFIANSMSSTGSINAPEKGHGLKSKTSKIQEFTLGSPVDGFEVVLVDTPGFNDTEHGNTLAFSQITEWLEQFHRAGNLLSGAIYMHRITDNRMAGPAVHAIGIVEAICGARFAPNIMLLSNMWNTSQEGVYLKWEAELERDETFWAPLIRNGAKMDRYHYFDSSSFESNVQAGTAAREIISKMLRNNLEITQLVHEVVIEGKTITETGANGAVVRYLFDSGVVEGRKEKDANRNAKRYKDNPRLNAFFREEARQARANRERIQREWSMLDTFIGGVGAGLVMLAGAYVYTFVDGPVLDLALGGLETTIGAAEAFAVVISRLAALN</sequence>
<keyword evidence="2" id="KW-0812">Transmembrane</keyword>
<dbReference type="InterPro" id="IPR025662">
    <property type="entry name" value="Sigma_54_int_dom_ATP-bd_1"/>
</dbReference>
<gene>
    <name evidence="4" type="ORF">TWF191_002170</name>
</gene>
<dbReference type="InterPro" id="IPR030379">
    <property type="entry name" value="G_SEPTIN_dom"/>
</dbReference>
<dbReference type="AlphaFoldDB" id="A0A6G1LZY1"/>
<keyword evidence="2" id="KW-1133">Transmembrane helix</keyword>
<feature type="domain" description="Septin-type G" evidence="3">
    <location>
        <begin position="19"/>
        <end position="122"/>
    </location>
</feature>
<comment type="similarity">
    <text evidence="1">Belongs to the TRAFAC class TrmE-Era-EngA-EngB-Septin-like GTPase superfamily. Septin GTPase family.</text>
</comment>
<dbReference type="EMBL" id="WIPF01000140">
    <property type="protein sequence ID" value="KAF3204827.1"/>
    <property type="molecule type" value="Genomic_DNA"/>
</dbReference>
<feature type="transmembrane region" description="Helical" evidence="2">
    <location>
        <begin position="331"/>
        <end position="353"/>
    </location>
</feature>
<dbReference type="Proteomes" id="UP000483672">
    <property type="component" value="Unassembled WGS sequence"/>
</dbReference>
<accession>A0A6G1LZY1</accession>
<dbReference type="SUPFAM" id="SSF52540">
    <property type="entry name" value="P-loop containing nucleoside triphosphate hydrolases"/>
    <property type="match status" value="1"/>
</dbReference>
<name>A0A6G1LZY1_ORBOL</name>
<evidence type="ECO:0000259" key="3">
    <source>
        <dbReference type="Pfam" id="PF00735"/>
    </source>
</evidence>